<reference evidence="1 2" key="1">
    <citation type="submission" date="2021-03" db="EMBL/GenBank/DDBJ databases">
        <title>Sequencing the genomes of 1000 actinobacteria strains.</title>
        <authorList>
            <person name="Klenk H.-P."/>
        </authorList>
    </citation>
    <scope>NUCLEOTIDE SEQUENCE [LARGE SCALE GENOMIC DNA]</scope>
    <source>
        <strain evidence="1 2">DSM 45510</strain>
    </source>
</reference>
<evidence type="ECO:0000313" key="2">
    <source>
        <dbReference type="Proteomes" id="UP000741013"/>
    </source>
</evidence>
<keyword evidence="2" id="KW-1185">Reference proteome</keyword>
<comment type="caution">
    <text evidence="1">The sequence shown here is derived from an EMBL/GenBank/DDBJ whole genome shotgun (WGS) entry which is preliminary data.</text>
</comment>
<dbReference type="RefSeq" id="WP_209666163.1">
    <property type="nucleotide sequence ID" value="NZ_JAGGMS010000001.1"/>
</dbReference>
<organism evidence="1 2">
    <name type="scientific">Amycolatopsis magusensis</name>
    <dbReference type="NCBI Taxonomy" id="882444"/>
    <lineage>
        <taxon>Bacteria</taxon>
        <taxon>Bacillati</taxon>
        <taxon>Actinomycetota</taxon>
        <taxon>Actinomycetes</taxon>
        <taxon>Pseudonocardiales</taxon>
        <taxon>Pseudonocardiaceae</taxon>
        <taxon>Amycolatopsis</taxon>
    </lineage>
</organism>
<dbReference type="Proteomes" id="UP000741013">
    <property type="component" value="Unassembled WGS sequence"/>
</dbReference>
<gene>
    <name evidence="1" type="ORF">JOM49_004454</name>
</gene>
<proteinExistence type="predicted"/>
<name>A0ABS4PU22_9PSEU</name>
<evidence type="ECO:0000313" key="1">
    <source>
        <dbReference type="EMBL" id="MBP2182928.1"/>
    </source>
</evidence>
<sequence>MRTDIESRVQAFPVDLSAYFNNTGATAKSDLARGRLNVWQNSFPAEELPDAGIFVATSVPFEFPAIGPGRHDNIRCAGQRVELPAGRWDWIYLLACSERRSEDVLQLHYTDGTVDAEWLRVSDFWPASPPHFGEVEAIRCEQMHFPRHIQPRVGPRIWQQRVPVPRQHDLAALRLPDNIAIHVFAMTLVNQGLG</sequence>
<accession>A0ABS4PU22</accession>
<protein>
    <submittedName>
        <fullName evidence="1">Uncharacterized protein</fullName>
    </submittedName>
</protein>
<dbReference type="EMBL" id="JAGGMS010000001">
    <property type="protein sequence ID" value="MBP2182928.1"/>
    <property type="molecule type" value="Genomic_DNA"/>
</dbReference>